<reference evidence="1 2" key="1">
    <citation type="submission" date="2019-05" db="EMBL/GenBank/DDBJ databases">
        <title>Sporisorium graminicola CBS 10092 draft sequencing and annotation.</title>
        <authorList>
            <person name="Solano-Gonzalez S."/>
            <person name="Caddick M.X."/>
            <person name="Darby A."/>
        </authorList>
    </citation>
    <scope>NUCLEOTIDE SEQUENCE [LARGE SCALE GENOMIC DNA]</scope>
    <source>
        <strain evidence="1 2">CBS 10092</strain>
    </source>
</reference>
<proteinExistence type="predicted"/>
<evidence type="ECO:0000313" key="2">
    <source>
        <dbReference type="Proteomes" id="UP000306050"/>
    </source>
</evidence>
<comment type="caution">
    <text evidence="1">The sequence shown here is derived from an EMBL/GenBank/DDBJ whole genome shotgun (WGS) entry which is preliminary data.</text>
</comment>
<dbReference type="RefSeq" id="XP_029738315.1">
    <property type="nucleotide sequence ID" value="XM_029885749.1"/>
</dbReference>
<organism evidence="1 2">
    <name type="scientific">Sporisorium graminicola</name>
    <dbReference type="NCBI Taxonomy" id="280036"/>
    <lineage>
        <taxon>Eukaryota</taxon>
        <taxon>Fungi</taxon>
        <taxon>Dikarya</taxon>
        <taxon>Basidiomycota</taxon>
        <taxon>Ustilaginomycotina</taxon>
        <taxon>Ustilaginomycetes</taxon>
        <taxon>Ustilaginales</taxon>
        <taxon>Ustilaginaceae</taxon>
        <taxon>Sporisorium</taxon>
    </lineage>
</organism>
<sequence>MDRKKQALRRPDTRTSVPKFHRSALAALLFSTLVAFGALYGPWIRNAAMSPALPTAHWVSPRQAGVEPHCFDLDVEQPDIYGRQAGIDPDVQTTKYCEDLELLHGEGLDGWSMLSCDPNRAGWNTVLGPIRNPRPRGALWMFNYAAAARVYANGTAIDRPALLRLDGFPKEKDFHPIGADVVPAAQRNARGDASGPHRLFVINHAGKWSTIEVFDLHAASTASGWYAKYVQTIDHPSAAHQPNALVALGPNELLVTQDHLFPLRARPFSQLREIYTLVYGEPAASVLASIASIRSLSKLLMRAETILGLPTGFVTRVHLEEHTGKVTVSLFDRGIAFANGISRSPNGKVIAVASTTMPGVLLYRRRENEAGKAHDSDWVRSDKIFTPNRADNIAFSRSNDQAGAADVFGSGSKLVVTGAISGIKMLKFARDPTNMSKASPSWVAAISPKRADTPDTDDPAPLPSQKMLLRSHADYSVKTLYQGHKPTRLAEPYLGYKFVGIASAAGASLDETVGGGSLLVAGIFSDPGVMVCYGVGL</sequence>
<dbReference type="SUPFAM" id="SSF63829">
    <property type="entry name" value="Calcium-dependent phosphotriesterase"/>
    <property type="match status" value="1"/>
</dbReference>
<dbReference type="Gene3D" id="2.120.10.30">
    <property type="entry name" value="TolB, C-terminal domain"/>
    <property type="match status" value="1"/>
</dbReference>
<dbReference type="PANTHER" id="PTHR11799">
    <property type="entry name" value="PARAOXONASE"/>
    <property type="match status" value="1"/>
</dbReference>
<dbReference type="InterPro" id="IPR011042">
    <property type="entry name" value="6-blade_b-propeller_TolB-like"/>
</dbReference>
<accession>A0A4U7KPP7</accession>
<dbReference type="OrthoDB" id="5307922at2759"/>
<dbReference type="EMBL" id="SRRM01000018">
    <property type="protein sequence ID" value="TKY86330.1"/>
    <property type="molecule type" value="Genomic_DNA"/>
</dbReference>
<name>A0A4U7KPP7_9BASI</name>
<dbReference type="Proteomes" id="UP000306050">
    <property type="component" value="Chromosome SGRAM_5"/>
</dbReference>
<dbReference type="InterPro" id="IPR051288">
    <property type="entry name" value="Serum_paraoxonase/arylesterase"/>
</dbReference>
<dbReference type="KEGG" id="sgra:EX895_005155"/>
<evidence type="ECO:0008006" key="3">
    <source>
        <dbReference type="Google" id="ProtNLM"/>
    </source>
</evidence>
<gene>
    <name evidence="1" type="ORF">EX895_005155</name>
</gene>
<dbReference type="GeneID" id="40728050"/>
<keyword evidence="2" id="KW-1185">Reference proteome</keyword>
<evidence type="ECO:0000313" key="1">
    <source>
        <dbReference type="EMBL" id="TKY86330.1"/>
    </source>
</evidence>
<protein>
    <recommendedName>
        <fullName evidence="3">Calcium-dependent phosphotriesterase</fullName>
    </recommendedName>
</protein>
<dbReference type="AlphaFoldDB" id="A0A4U7KPP7"/>
<dbReference type="PANTHER" id="PTHR11799:SF30">
    <property type="entry name" value="SERUM PARAOXONASE_ARYLESTERASE 2"/>
    <property type="match status" value="1"/>
</dbReference>